<protein>
    <recommendedName>
        <fullName evidence="8">Protein nucleotidyltransferase YdiU</fullName>
        <ecNumber evidence="8">2.7.7.-</ecNumber>
    </recommendedName>
    <alternativeName>
        <fullName evidence="8">Protein adenylyltransferase YdiU</fullName>
        <ecNumber evidence="8">2.7.7.108</ecNumber>
    </alternativeName>
    <alternativeName>
        <fullName evidence="8">Protein uridylyltransferase YdiU</fullName>
        <ecNumber evidence="8">2.7.7.-</ecNumber>
    </alternativeName>
</protein>
<dbReference type="HOGENOM" id="CLU_010245_4_1_11"/>
<evidence type="ECO:0000256" key="6">
    <source>
        <dbReference type="ARBA" id="ARBA00022840"/>
    </source>
</evidence>
<dbReference type="Pfam" id="PF02696">
    <property type="entry name" value="SelO"/>
    <property type="match status" value="1"/>
</dbReference>
<evidence type="ECO:0000313" key="10">
    <source>
        <dbReference type="Proteomes" id="UP000019222"/>
    </source>
</evidence>
<evidence type="ECO:0000256" key="4">
    <source>
        <dbReference type="ARBA" id="ARBA00022723"/>
    </source>
</evidence>
<keyword evidence="10" id="KW-1185">Reference proteome</keyword>
<evidence type="ECO:0000256" key="3">
    <source>
        <dbReference type="ARBA" id="ARBA00022695"/>
    </source>
</evidence>
<dbReference type="Proteomes" id="UP000019222">
    <property type="component" value="Chromosome"/>
</dbReference>
<evidence type="ECO:0000256" key="5">
    <source>
        <dbReference type="ARBA" id="ARBA00022741"/>
    </source>
</evidence>
<dbReference type="AlphaFoldDB" id="W5Y949"/>
<evidence type="ECO:0000313" key="9">
    <source>
        <dbReference type="EMBL" id="AHI23043.1"/>
    </source>
</evidence>
<dbReference type="PANTHER" id="PTHR32057">
    <property type="entry name" value="PROTEIN ADENYLYLTRANSFERASE SELO, MITOCHONDRIAL"/>
    <property type="match status" value="1"/>
</dbReference>
<comment type="catalytic activity">
    <reaction evidence="8">
        <text>L-tyrosyl-[protein] + UTP = O-(5'-uridylyl)-L-tyrosyl-[protein] + diphosphate</text>
        <dbReference type="Rhea" id="RHEA:83887"/>
        <dbReference type="Rhea" id="RHEA-COMP:10136"/>
        <dbReference type="Rhea" id="RHEA-COMP:20238"/>
        <dbReference type="ChEBI" id="CHEBI:33019"/>
        <dbReference type="ChEBI" id="CHEBI:46398"/>
        <dbReference type="ChEBI" id="CHEBI:46858"/>
        <dbReference type="ChEBI" id="CHEBI:90602"/>
    </reaction>
</comment>
<sequence length="455" mass="49477">MTLTHRFAEALPEMCTPWSPECFPDLQVAVFNDALGRRLGIDGERLLAALGDEERNAGHAQAYAGHQFGQFVPLLGDGRALLLGEVEVDGQSYDIHLKGSGPTPFARGGDGQAAIGPMLREYLVSEAMAGLNIPTTRSLAVLTTGKRIQRETVTDGALLVRVARSHLRVGSLQHAALRGEETLRKTLDYAVATLSPGSSYKEFYAGVVESQAALVAKWMRAGFVHGVMNTDNTALSGETIDYGPCAFIDEFDPDACFSSIDRQGRYAFRNQPAILGWNLARLAEAMIPLLSLEDAHEVLGGYASAYRRRWLEEMADAAGLAVTPPVEELLDDLAELLPGTGIDYHRFLRGLAEAEGAGAEGAYPPEVRLWLERWRALGPDTAALSEKNPLIVPRNHLLEEALALAEGGDLSRVDLLARAFANPYAWPSDASEEEIAWLDRPVPPRRVPFVTYCGT</sequence>
<comment type="catalytic activity">
    <reaction evidence="8">
        <text>L-threonyl-[protein] + ATP = 3-O-(5'-adenylyl)-L-threonyl-[protein] + diphosphate</text>
        <dbReference type="Rhea" id="RHEA:54292"/>
        <dbReference type="Rhea" id="RHEA-COMP:11060"/>
        <dbReference type="Rhea" id="RHEA-COMP:13847"/>
        <dbReference type="ChEBI" id="CHEBI:30013"/>
        <dbReference type="ChEBI" id="CHEBI:30616"/>
        <dbReference type="ChEBI" id="CHEBI:33019"/>
        <dbReference type="ChEBI" id="CHEBI:138113"/>
        <dbReference type="EC" id="2.7.7.108"/>
    </reaction>
</comment>
<dbReference type="GO" id="GO:0030145">
    <property type="term" value="F:manganese ion binding"/>
    <property type="evidence" value="ECO:0007669"/>
    <property type="project" value="UniProtKB-UniRule"/>
</dbReference>
<comment type="catalytic activity">
    <reaction evidence="8">
        <text>L-tyrosyl-[protein] + ATP = O-(5'-adenylyl)-L-tyrosyl-[protein] + diphosphate</text>
        <dbReference type="Rhea" id="RHEA:54288"/>
        <dbReference type="Rhea" id="RHEA-COMP:10136"/>
        <dbReference type="Rhea" id="RHEA-COMP:13846"/>
        <dbReference type="ChEBI" id="CHEBI:30616"/>
        <dbReference type="ChEBI" id="CHEBI:33019"/>
        <dbReference type="ChEBI" id="CHEBI:46858"/>
        <dbReference type="ChEBI" id="CHEBI:83624"/>
        <dbReference type="EC" id="2.7.7.108"/>
    </reaction>
</comment>
<keyword evidence="4 8" id="KW-0479">Metal-binding</keyword>
<comment type="function">
    <text evidence="8">Nucleotidyltransferase involved in the post-translational modification of proteins. It can catalyze the addition of adenosine monophosphate (AMP) or uridine monophosphate (UMP) to a protein, resulting in modifications known as AMPylation and UMPylation.</text>
</comment>
<comment type="catalytic activity">
    <reaction evidence="8">
        <text>L-seryl-[protein] + UTP = O-(5'-uridylyl)-L-seryl-[protein] + diphosphate</text>
        <dbReference type="Rhea" id="RHEA:64604"/>
        <dbReference type="Rhea" id="RHEA-COMP:9863"/>
        <dbReference type="Rhea" id="RHEA-COMP:16635"/>
        <dbReference type="ChEBI" id="CHEBI:29999"/>
        <dbReference type="ChEBI" id="CHEBI:33019"/>
        <dbReference type="ChEBI" id="CHEBI:46398"/>
        <dbReference type="ChEBI" id="CHEBI:156051"/>
    </reaction>
</comment>
<keyword evidence="7 8" id="KW-0460">Magnesium</keyword>
<dbReference type="PATRIC" id="fig|1224164.3.peg.1671"/>
<comment type="catalytic activity">
    <reaction evidence="8">
        <text>L-seryl-[protein] + ATP = 3-O-(5'-adenylyl)-L-seryl-[protein] + diphosphate</text>
        <dbReference type="Rhea" id="RHEA:58120"/>
        <dbReference type="Rhea" id="RHEA-COMP:9863"/>
        <dbReference type="Rhea" id="RHEA-COMP:15073"/>
        <dbReference type="ChEBI" id="CHEBI:29999"/>
        <dbReference type="ChEBI" id="CHEBI:30616"/>
        <dbReference type="ChEBI" id="CHEBI:33019"/>
        <dbReference type="ChEBI" id="CHEBI:142516"/>
        <dbReference type="EC" id="2.7.7.108"/>
    </reaction>
</comment>
<comment type="catalytic activity">
    <reaction evidence="8">
        <text>L-histidyl-[protein] + UTP = N(tele)-(5'-uridylyl)-L-histidyl-[protein] + diphosphate</text>
        <dbReference type="Rhea" id="RHEA:83891"/>
        <dbReference type="Rhea" id="RHEA-COMP:9745"/>
        <dbReference type="Rhea" id="RHEA-COMP:20239"/>
        <dbReference type="ChEBI" id="CHEBI:29979"/>
        <dbReference type="ChEBI" id="CHEBI:33019"/>
        <dbReference type="ChEBI" id="CHEBI:46398"/>
        <dbReference type="ChEBI" id="CHEBI:233474"/>
    </reaction>
</comment>
<reference evidence="9 10" key="1">
    <citation type="submission" date="2013-02" db="EMBL/GenBank/DDBJ databases">
        <title>The complete genome sequence of Corynebacterium vitaeruminis DSM 20294.</title>
        <authorList>
            <person name="Ruckert C."/>
            <person name="Albersmeier A."/>
            <person name="Kalinowski J."/>
        </authorList>
    </citation>
    <scope>NUCLEOTIDE SEQUENCE [LARGE SCALE GENOMIC DNA]</scope>
    <source>
        <strain evidence="10">ATCC 10234</strain>
    </source>
</reference>
<dbReference type="GO" id="GO:0070733">
    <property type="term" value="F:AMPylase activity"/>
    <property type="evidence" value="ECO:0007669"/>
    <property type="project" value="UniProtKB-EC"/>
</dbReference>
<evidence type="ECO:0000256" key="8">
    <source>
        <dbReference type="HAMAP-Rule" id="MF_00692"/>
    </source>
</evidence>
<feature type="binding site" evidence="8">
    <location>
        <position position="232"/>
    </location>
    <ligand>
        <name>Mg(2+)</name>
        <dbReference type="ChEBI" id="CHEBI:18420"/>
    </ligand>
</feature>
<dbReference type="InterPro" id="IPR003846">
    <property type="entry name" value="SelO"/>
</dbReference>
<evidence type="ECO:0000256" key="2">
    <source>
        <dbReference type="ARBA" id="ARBA00022679"/>
    </source>
</evidence>
<evidence type="ECO:0000256" key="7">
    <source>
        <dbReference type="ARBA" id="ARBA00022842"/>
    </source>
</evidence>
<comment type="similarity">
    <text evidence="1 8">Belongs to the SELO family.</text>
</comment>
<feature type="active site" description="Proton acceptor" evidence="8">
    <location>
        <position position="231"/>
    </location>
</feature>
<feature type="binding site" evidence="8">
    <location>
        <position position="241"/>
    </location>
    <ligand>
        <name>Mg(2+)</name>
        <dbReference type="ChEBI" id="CHEBI:18420"/>
    </ligand>
</feature>
<evidence type="ECO:0000256" key="1">
    <source>
        <dbReference type="ARBA" id="ARBA00009747"/>
    </source>
</evidence>
<name>W5Y949_9CORY</name>
<gene>
    <name evidence="8" type="primary">ydiU</name>
    <name evidence="8" type="synonym">selO</name>
    <name evidence="9" type="ORF">B843_08290</name>
</gene>
<keyword evidence="3 8" id="KW-0548">Nucleotidyltransferase</keyword>
<feature type="binding site" evidence="8">
    <location>
        <position position="168"/>
    </location>
    <ligand>
        <name>ATP</name>
        <dbReference type="ChEBI" id="CHEBI:30616"/>
    </ligand>
</feature>
<feature type="binding site" evidence="8">
    <location>
        <position position="111"/>
    </location>
    <ligand>
        <name>ATP</name>
        <dbReference type="ChEBI" id="CHEBI:30616"/>
    </ligand>
</feature>
<dbReference type="GO" id="GO:0000287">
    <property type="term" value="F:magnesium ion binding"/>
    <property type="evidence" value="ECO:0007669"/>
    <property type="project" value="UniProtKB-UniRule"/>
</dbReference>
<feature type="binding site" evidence="8">
    <location>
        <position position="76"/>
    </location>
    <ligand>
        <name>ATP</name>
        <dbReference type="ChEBI" id="CHEBI:30616"/>
    </ligand>
</feature>
<accession>W5Y949</accession>
<feature type="binding site" evidence="8">
    <location>
        <position position="78"/>
    </location>
    <ligand>
        <name>ATP</name>
        <dbReference type="ChEBI" id="CHEBI:30616"/>
    </ligand>
</feature>
<keyword evidence="6 8" id="KW-0067">ATP-binding</keyword>
<dbReference type="eggNOG" id="COG0397">
    <property type="taxonomic scope" value="Bacteria"/>
</dbReference>
<dbReference type="STRING" id="1224164.B843_08290"/>
<keyword evidence="2 8" id="KW-0808">Transferase</keyword>
<proteinExistence type="inferred from homology"/>
<dbReference type="KEGG" id="cvt:B843_08290"/>
<dbReference type="EC" id="2.7.7.108" evidence="8"/>
<feature type="binding site" evidence="8">
    <location>
        <position position="241"/>
    </location>
    <ligand>
        <name>ATP</name>
        <dbReference type="ChEBI" id="CHEBI:30616"/>
    </ligand>
</feature>
<keyword evidence="5 8" id="KW-0547">Nucleotide-binding</keyword>
<dbReference type="RefSeq" id="WP_025253060.1">
    <property type="nucleotide sequence ID" value="NZ_CP004353.1"/>
</dbReference>
<dbReference type="HAMAP" id="MF_00692">
    <property type="entry name" value="SelO"/>
    <property type="match status" value="1"/>
</dbReference>
<organism evidence="9 10">
    <name type="scientific">Corynebacterium vitaeruminis DSM 20294</name>
    <dbReference type="NCBI Taxonomy" id="1224164"/>
    <lineage>
        <taxon>Bacteria</taxon>
        <taxon>Bacillati</taxon>
        <taxon>Actinomycetota</taxon>
        <taxon>Actinomycetes</taxon>
        <taxon>Mycobacteriales</taxon>
        <taxon>Corynebacteriaceae</taxon>
        <taxon>Corynebacterium</taxon>
    </lineage>
</organism>
<feature type="binding site" evidence="8">
    <location>
        <position position="79"/>
    </location>
    <ligand>
        <name>ATP</name>
        <dbReference type="ChEBI" id="CHEBI:30616"/>
    </ligand>
</feature>
<dbReference type="PANTHER" id="PTHR32057:SF14">
    <property type="entry name" value="PROTEIN ADENYLYLTRANSFERASE SELO, MITOCHONDRIAL"/>
    <property type="match status" value="1"/>
</dbReference>
<keyword evidence="8" id="KW-0464">Manganese</keyword>
<feature type="binding site" evidence="8">
    <location>
        <position position="161"/>
    </location>
    <ligand>
        <name>ATP</name>
        <dbReference type="ChEBI" id="CHEBI:30616"/>
    </ligand>
</feature>
<dbReference type="GO" id="GO:0005524">
    <property type="term" value="F:ATP binding"/>
    <property type="evidence" value="ECO:0007669"/>
    <property type="project" value="UniProtKB-UniRule"/>
</dbReference>
<dbReference type="EC" id="2.7.7.-" evidence="8"/>
<feature type="binding site" evidence="8">
    <location>
        <position position="98"/>
    </location>
    <ligand>
        <name>ATP</name>
        <dbReference type="ChEBI" id="CHEBI:30616"/>
    </ligand>
</feature>
<feature type="binding site" evidence="8">
    <location>
        <position position="110"/>
    </location>
    <ligand>
        <name>ATP</name>
        <dbReference type="ChEBI" id="CHEBI:30616"/>
    </ligand>
</feature>
<dbReference type="EMBL" id="CP004353">
    <property type="protein sequence ID" value="AHI23043.1"/>
    <property type="molecule type" value="Genomic_DNA"/>
</dbReference>
<comment type="cofactor">
    <cofactor evidence="8">
        <name>Mg(2+)</name>
        <dbReference type="ChEBI" id="CHEBI:18420"/>
    </cofactor>
    <cofactor evidence="8">
        <name>Mn(2+)</name>
        <dbReference type="ChEBI" id="CHEBI:29035"/>
    </cofactor>
</comment>